<sequence length="178" mass="20771">MMMMILMKSRKIRIVKLRTKDAIDDDDIIGVDKHSKDDNSNFNIDLDFNENIIDLASNKRRTCSGLYSAKISAYIDRTPANFGGSRCVEVIAKEMWANRFKKGFSRKKLNYKEKRILNRQIYAESQWFIDRQSDSVRAKECNRYVDKNCHDKICYTAYLLLCSNTLLANRIIVPTPKL</sequence>
<organism evidence="1 2">
    <name type="scientific">Rhizophagus irregularis (strain DAOM 197198w)</name>
    <name type="common">Glomus intraradices</name>
    <dbReference type="NCBI Taxonomy" id="1432141"/>
    <lineage>
        <taxon>Eukaryota</taxon>
        <taxon>Fungi</taxon>
        <taxon>Fungi incertae sedis</taxon>
        <taxon>Mucoromycota</taxon>
        <taxon>Glomeromycotina</taxon>
        <taxon>Glomeromycetes</taxon>
        <taxon>Glomerales</taxon>
        <taxon>Glomeraceae</taxon>
        <taxon>Rhizophagus</taxon>
    </lineage>
</organism>
<name>A0A015IZJ1_RHIIW</name>
<evidence type="ECO:0000313" key="1">
    <source>
        <dbReference type="EMBL" id="EXX62662.1"/>
    </source>
</evidence>
<dbReference type="AlphaFoldDB" id="A0A015IZJ1"/>
<dbReference type="HOGENOM" id="CLU_129448_0_0_1"/>
<protein>
    <submittedName>
        <fullName evidence="1">Uncharacterized protein</fullName>
    </submittedName>
</protein>
<evidence type="ECO:0000313" key="2">
    <source>
        <dbReference type="Proteomes" id="UP000022910"/>
    </source>
</evidence>
<accession>A0A015IZJ1</accession>
<reference evidence="1 2" key="1">
    <citation type="submission" date="2014-02" db="EMBL/GenBank/DDBJ databases">
        <title>Single nucleus genome sequencing reveals high similarity among nuclei of an endomycorrhizal fungus.</title>
        <authorList>
            <person name="Lin K."/>
            <person name="Geurts R."/>
            <person name="Zhang Z."/>
            <person name="Limpens E."/>
            <person name="Saunders D.G."/>
            <person name="Mu D."/>
            <person name="Pang E."/>
            <person name="Cao H."/>
            <person name="Cha H."/>
            <person name="Lin T."/>
            <person name="Zhou Q."/>
            <person name="Shang Y."/>
            <person name="Li Y."/>
            <person name="Ivanov S."/>
            <person name="Sharma T."/>
            <person name="Velzen R.V."/>
            <person name="Ruijter N.D."/>
            <person name="Aanen D.K."/>
            <person name="Win J."/>
            <person name="Kamoun S."/>
            <person name="Bisseling T."/>
            <person name="Huang S."/>
        </authorList>
    </citation>
    <scope>NUCLEOTIDE SEQUENCE [LARGE SCALE GENOMIC DNA]</scope>
    <source>
        <strain evidence="2">DAOM197198w</strain>
    </source>
</reference>
<proteinExistence type="predicted"/>
<dbReference type="EMBL" id="JEMT01024621">
    <property type="protein sequence ID" value="EXX62662.1"/>
    <property type="molecule type" value="Genomic_DNA"/>
</dbReference>
<keyword evidence="2" id="KW-1185">Reference proteome</keyword>
<dbReference type="Proteomes" id="UP000022910">
    <property type="component" value="Unassembled WGS sequence"/>
</dbReference>
<gene>
    <name evidence="1" type="ORF">RirG_159610</name>
</gene>
<comment type="caution">
    <text evidence="1">The sequence shown here is derived from an EMBL/GenBank/DDBJ whole genome shotgun (WGS) entry which is preliminary data.</text>
</comment>